<keyword evidence="3" id="KW-0378">Hydrolase</keyword>
<dbReference type="Gene3D" id="2.30.40.10">
    <property type="entry name" value="Urease, subunit C, domain 1"/>
    <property type="match status" value="1"/>
</dbReference>
<dbReference type="InterPro" id="IPR032466">
    <property type="entry name" value="Metal_Hydrolase"/>
</dbReference>
<feature type="domain" description="Amidohydrolase-related" evidence="5">
    <location>
        <begin position="51"/>
        <end position="425"/>
    </location>
</feature>
<dbReference type="PANTHER" id="PTHR11271:SF48">
    <property type="entry name" value="AMIDOHYDROLASE-RELATED DOMAIN-CONTAINING PROTEIN"/>
    <property type="match status" value="1"/>
</dbReference>
<dbReference type="AlphaFoldDB" id="A0A2W5L119"/>
<dbReference type="SUPFAM" id="SSF51338">
    <property type="entry name" value="Composite domain of metallo-dependent hydrolases"/>
    <property type="match status" value="1"/>
</dbReference>
<dbReference type="EMBL" id="QFPJ01000019">
    <property type="protein sequence ID" value="PZQ22029.1"/>
    <property type="molecule type" value="Genomic_DNA"/>
</dbReference>
<dbReference type="Pfam" id="PF22429">
    <property type="entry name" value="HutF_N"/>
    <property type="match status" value="1"/>
</dbReference>
<comment type="cofactor">
    <cofactor evidence="1">
        <name>Zn(2+)</name>
        <dbReference type="ChEBI" id="CHEBI:29105"/>
    </cofactor>
</comment>
<dbReference type="Pfam" id="PF01979">
    <property type="entry name" value="Amidohydro_1"/>
    <property type="match status" value="1"/>
</dbReference>
<gene>
    <name evidence="7" type="ORF">DI569_09585</name>
</gene>
<dbReference type="InterPro" id="IPR006680">
    <property type="entry name" value="Amidohydro-rel"/>
</dbReference>
<evidence type="ECO:0000259" key="5">
    <source>
        <dbReference type="Pfam" id="PF01979"/>
    </source>
</evidence>
<dbReference type="NCBIfam" id="NF006681">
    <property type="entry name" value="PRK09229.1-2"/>
    <property type="match status" value="1"/>
</dbReference>
<dbReference type="GO" id="GO:0005829">
    <property type="term" value="C:cytosol"/>
    <property type="evidence" value="ECO:0007669"/>
    <property type="project" value="TreeGrafter"/>
</dbReference>
<dbReference type="NCBIfam" id="NF006684">
    <property type="entry name" value="PRK09229.1-5"/>
    <property type="match status" value="1"/>
</dbReference>
<dbReference type="InterPro" id="IPR051607">
    <property type="entry name" value="Metallo-dep_hydrolases"/>
</dbReference>
<proteinExistence type="predicted"/>
<dbReference type="InterPro" id="IPR055156">
    <property type="entry name" value="HutF-like_N"/>
</dbReference>
<dbReference type="GO" id="GO:0046872">
    <property type="term" value="F:metal ion binding"/>
    <property type="evidence" value="ECO:0007669"/>
    <property type="project" value="UniProtKB-KW"/>
</dbReference>
<evidence type="ECO:0000259" key="6">
    <source>
        <dbReference type="Pfam" id="PF22429"/>
    </source>
</evidence>
<evidence type="ECO:0000313" key="8">
    <source>
        <dbReference type="Proteomes" id="UP000248597"/>
    </source>
</evidence>
<evidence type="ECO:0000256" key="3">
    <source>
        <dbReference type="ARBA" id="ARBA00022801"/>
    </source>
</evidence>
<name>A0A2W5L119_SPHMC</name>
<dbReference type="PANTHER" id="PTHR11271">
    <property type="entry name" value="GUANINE DEAMINASE"/>
    <property type="match status" value="1"/>
</dbReference>
<keyword evidence="2" id="KW-0479">Metal-binding</keyword>
<keyword evidence="4" id="KW-0862">Zinc</keyword>
<dbReference type="InterPro" id="IPR010252">
    <property type="entry name" value="HutF"/>
</dbReference>
<dbReference type="GO" id="GO:0019239">
    <property type="term" value="F:deaminase activity"/>
    <property type="evidence" value="ECO:0007669"/>
    <property type="project" value="TreeGrafter"/>
</dbReference>
<dbReference type="NCBIfam" id="NF006683">
    <property type="entry name" value="PRK09229.1-4"/>
    <property type="match status" value="1"/>
</dbReference>
<reference evidence="7 8" key="1">
    <citation type="submission" date="2017-08" db="EMBL/GenBank/DDBJ databases">
        <title>Infants hospitalized years apart are colonized by the same room-sourced microbial strains.</title>
        <authorList>
            <person name="Brooks B."/>
            <person name="Olm M.R."/>
            <person name="Firek B.A."/>
            <person name="Baker R."/>
            <person name="Thomas B.C."/>
            <person name="Morowitz M.J."/>
            <person name="Banfield J.F."/>
        </authorList>
    </citation>
    <scope>NUCLEOTIDE SEQUENCE [LARGE SCALE GENOMIC DNA]</scope>
    <source>
        <strain evidence="7">S2_005_003_R2_47</strain>
    </source>
</reference>
<evidence type="ECO:0000256" key="4">
    <source>
        <dbReference type="ARBA" id="ARBA00022833"/>
    </source>
</evidence>
<protein>
    <submittedName>
        <fullName evidence="7">Formimidoylglutamate deiminase</fullName>
    </submittedName>
</protein>
<dbReference type="Gene3D" id="3.20.20.140">
    <property type="entry name" value="Metal-dependent hydrolases"/>
    <property type="match status" value="1"/>
</dbReference>
<organism evidence="7 8">
    <name type="scientific">Sphingopyxis macrogoltabida</name>
    <name type="common">Sphingomonas macrogoltabidus</name>
    <dbReference type="NCBI Taxonomy" id="33050"/>
    <lineage>
        <taxon>Bacteria</taxon>
        <taxon>Pseudomonadati</taxon>
        <taxon>Pseudomonadota</taxon>
        <taxon>Alphaproteobacteria</taxon>
        <taxon>Sphingomonadales</taxon>
        <taxon>Sphingomonadaceae</taxon>
        <taxon>Sphingopyxis</taxon>
    </lineage>
</organism>
<dbReference type="Proteomes" id="UP000248597">
    <property type="component" value="Unassembled WGS sequence"/>
</dbReference>
<dbReference type="SUPFAM" id="SSF51556">
    <property type="entry name" value="Metallo-dependent hydrolases"/>
    <property type="match status" value="1"/>
</dbReference>
<evidence type="ECO:0000256" key="2">
    <source>
        <dbReference type="ARBA" id="ARBA00022723"/>
    </source>
</evidence>
<dbReference type="InterPro" id="IPR011059">
    <property type="entry name" value="Metal-dep_hydrolase_composite"/>
</dbReference>
<evidence type="ECO:0000256" key="1">
    <source>
        <dbReference type="ARBA" id="ARBA00001947"/>
    </source>
</evidence>
<accession>A0A2W5L119</accession>
<feature type="domain" description="Formimidoylglutamate deiminase N-terminal" evidence="6">
    <location>
        <begin position="12"/>
        <end position="49"/>
    </location>
</feature>
<comment type="caution">
    <text evidence="7">The sequence shown here is derived from an EMBL/GenBank/DDBJ whole genome shotgun (WGS) entry which is preliminary data.</text>
</comment>
<evidence type="ECO:0000313" key="7">
    <source>
        <dbReference type="EMBL" id="PZQ22029.1"/>
    </source>
</evidence>
<sequence>MATADHSLYFDSALLPEGWARDVRLTIRGGRIAAIATGVAAAAGDERHGAAVPGLPNLHSHAFQRGMAGMAERRGPSADSFWTWREVMYRFLDRMTPDDLHAVAALAYLEMAETGFTRVGEFHYLHHDRGGTPFADPAEMSRAIIAAAAESGIGLTLLPVLYAHSGFGAAPPQPQQARFLHDMDGYARLIAAVGAAGADLPDMVVGVAPHSLRAVSPDQLAALAPLAAGRPVHIHIAEQMREVEDCLAWSGARPVEWLLDHADVDARWCLVHATHMTDAETAAMARSGAVAGLCPITEANLGDGLFPAEGFIAAGGRYGVGSDSNVLIDASEELRLLEYGQRLTRRGRNLMAGGEGRSTGDDLYAAALAGGAAALGVPAGLVVGAAADLVSLDRDHASLAGKAGDALTDAFLFAAGRGAIRHVWRFGTRIVSDGRHHRRDAIVDRYRRTLAGLMA</sequence>
<dbReference type="NCBIfam" id="TIGR02022">
    <property type="entry name" value="hutF"/>
    <property type="match status" value="1"/>
</dbReference>